<keyword evidence="3" id="KW-1185">Reference proteome</keyword>
<reference evidence="2 3" key="1">
    <citation type="submission" date="2016-03" db="EMBL/GenBank/DDBJ databases">
        <authorList>
            <person name="Montgomery M.T."/>
            <person name="Guerrero C.A."/>
            <person name="Mavrich T.N."/>
            <person name="Pope W.H."/>
            <person name="Garlena R.A."/>
            <person name="Russell D.A."/>
            <person name="Jacobs-Sera D."/>
            <person name="Hendrix R.W."/>
            <person name="Hatfull G.F."/>
        </authorList>
    </citation>
    <scope>NUCLEOTIDE SEQUENCE [LARGE SCALE GENOMIC DNA]</scope>
</reference>
<dbReference type="RefSeq" id="YP_009276496.1">
    <property type="nucleotide sequence ID" value="NC_030941.1"/>
</dbReference>
<dbReference type="GeneID" id="28802813"/>
<protein>
    <submittedName>
        <fullName evidence="2">Uncharacterized protein</fullName>
    </submittedName>
</protein>
<dbReference type="Proteomes" id="UP000203169">
    <property type="component" value="Segment"/>
</dbReference>
<feature type="region of interest" description="Disordered" evidence="1">
    <location>
        <begin position="140"/>
        <end position="183"/>
    </location>
</feature>
<proteinExistence type="predicted"/>
<evidence type="ECO:0000313" key="2">
    <source>
        <dbReference type="EMBL" id="ANA85743.1"/>
    </source>
</evidence>
<feature type="compositionally biased region" description="Acidic residues" evidence="1">
    <location>
        <begin position="142"/>
        <end position="183"/>
    </location>
</feature>
<dbReference type="OrthoDB" id="13090at10239"/>
<dbReference type="EMBL" id="KU998239">
    <property type="protein sequence ID" value="ANA85743.1"/>
    <property type="molecule type" value="Genomic_DNA"/>
</dbReference>
<gene>
    <name evidence="2" type="primary">37</name>
    <name evidence="2" type="ORF">PBI_COZZ_37</name>
</gene>
<dbReference type="KEGG" id="vg:28802813"/>
<name>A0A166Y517_9CAUD</name>
<evidence type="ECO:0000313" key="3">
    <source>
        <dbReference type="Proteomes" id="UP000203169"/>
    </source>
</evidence>
<organism evidence="2 3">
    <name type="scientific">Gordonia phage Cozz</name>
    <dbReference type="NCBI Taxonomy" id="1838066"/>
    <lineage>
        <taxon>Viruses</taxon>
        <taxon>Duplodnaviria</taxon>
        <taxon>Heunggongvirae</taxon>
        <taxon>Uroviricota</taxon>
        <taxon>Caudoviricetes</taxon>
        <taxon>Emalynvirus</taxon>
        <taxon>Emalynvirus cozz</taxon>
    </lineage>
</organism>
<sequence length="183" mass="19834">MAEKTQGVTVSKAKPLVAKIDFTNVTEGSGIRPKQLPPGEYAASIKDVKAGNSKKTDTPQWCFLIVPDKHPGATYPYYCQLTADQAWKIRQVLVAIGVNVPKSVKTIDASKLIGKKLGIILEDDEYEGKLKSVIDSLIPLSEVDEGDTPAADDEDDDESEDSADEPEDDPAGDDDDELDLDDL</sequence>
<evidence type="ECO:0000256" key="1">
    <source>
        <dbReference type="SAM" id="MobiDB-lite"/>
    </source>
</evidence>
<accession>A0A166Y517</accession>